<keyword evidence="2" id="KW-0575">Peroxidase</keyword>
<dbReference type="PANTHER" id="PTHR34846">
    <property type="entry name" value="4-CARBOXYMUCONOLACTONE DECARBOXYLASE FAMILY PROTEIN (AFU_ORTHOLOGUE AFUA_6G11590)"/>
    <property type="match status" value="1"/>
</dbReference>
<keyword evidence="2" id="KW-0560">Oxidoreductase</keyword>
<dbReference type="Gene3D" id="1.20.1290.10">
    <property type="entry name" value="AhpD-like"/>
    <property type="match status" value="1"/>
</dbReference>
<dbReference type="Pfam" id="PF02627">
    <property type="entry name" value="CMD"/>
    <property type="match status" value="1"/>
</dbReference>
<evidence type="ECO:0000259" key="1">
    <source>
        <dbReference type="Pfam" id="PF02627"/>
    </source>
</evidence>
<dbReference type="EMBL" id="JACHGB010000007">
    <property type="protein sequence ID" value="MBB5273622.1"/>
    <property type="molecule type" value="Genomic_DNA"/>
</dbReference>
<proteinExistence type="predicted"/>
<dbReference type="PANTHER" id="PTHR34846:SF5">
    <property type="entry name" value="CARBOXYMUCONOLACTONE DECARBOXYLASE-LIKE DOMAIN-CONTAINING PROTEIN"/>
    <property type="match status" value="1"/>
</dbReference>
<dbReference type="Proteomes" id="UP000532440">
    <property type="component" value="Unassembled WGS sequence"/>
</dbReference>
<reference evidence="2 3" key="1">
    <citation type="submission" date="2020-08" db="EMBL/GenBank/DDBJ databases">
        <title>Genomic Encyclopedia of Type Strains, Phase IV (KMG-IV): sequencing the most valuable type-strain genomes for metagenomic binning, comparative biology and taxonomic classification.</title>
        <authorList>
            <person name="Goeker M."/>
        </authorList>
    </citation>
    <scope>NUCLEOTIDE SEQUENCE [LARGE SCALE GENOMIC DNA]</scope>
    <source>
        <strain evidence="2 3">DSM 29781</strain>
    </source>
</reference>
<evidence type="ECO:0000313" key="2">
    <source>
        <dbReference type="EMBL" id="MBB5273622.1"/>
    </source>
</evidence>
<sequence length="190" mass="21403">MRLDSPRIAPVPQDQWTPEQQAIAAPMLARKGPLLNIFRTQLAHPDAMRAFLDFGSYVLSKRNTLPARERELVILRVGYLCRSGYEWTQHHRIGLNAGLGAQEIERIKQGPDAPGWSAADASLLRAADELHADHFVTDPTWQALCEHFQPKQCVDLIYTVGQYTMVSMMLNTLGVQLDEGQELDPDLRKS</sequence>
<dbReference type="InterPro" id="IPR003779">
    <property type="entry name" value="CMD-like"/>
</dbReference>
<comment type="caution">
    <text evidence="2">The sequence shown here is derived from an EMBL/GenBank/DDBJ whole genome shotgun (WGS) entry which is preliminary data.</text>
</comment>
<protein>
    <submittedName>
        <fullName evidence="2">Alkylhydroperoxidase family enzyme</fullName>
    </submittedName>
</protein>
<dbReference type="RefSeq" id="WP_183970418.1">
    <property type="nucleotide sequence ID" value="NZ_BAABEW010000020.1"/>
</dbReference>
<dbReference type="AlphaFoldDB" id="A0A7W8HKN1"/>
<keyword evidence="3" id="KW-1185">Reference proteome</keyword>
<dbReference type="GO" id="GO:0051920">
    <property type="term" value="F:peroxiredoxin activity"/>
    <property type="evidence" value="ECO:0007669"/>
    <property type="project" value="InterPro"/>
</dbReference>
<dbReference type="SUPFAM" id="SSF69118">
    <property type="entry name" value="AhpD-like"/>
    <property type="match status" value="1"/>
</dbReference>
<evidence type="ECO:0000313" key="3">
    <source>
        <dbReference type="Proteomes" id="UP000532440"/>
    </source>
</evidence>
<organism evidence="2 3">
    <name type="scientific">Quisquiliibacterium transsilvanicum</name>
    <dbReference type="NCBI Taxonomy" id="1549638"/>
    <lineage>
        <taxon>Bacteria</taxon>
        <taxon>Pseudomonadati</taxon>
        <taxon>Pseudomonadota</taxon>
        <taxon>Betaproteobacteria</taxon>
        <taxon>Burkholderiales</taxon>
        <taxon>Burkholderiaceae</taxon>
        <taxon>Quisquiliibacterium</taxon>
    </lineage>
</organism>
<accession>A0A7W8HKN1</accession>
<name>A0A7W8HKN1_9BURK</name>
<feature type="domain" description="Carboxymuconolactone decarboxylase-like" evidence="1">
    <location>
        <begin position="45"/>
        <end position="128"/>
    </location>
</feature>
<dbReference type="InterPro" id="IPR029032">
    <property type="entry name" value="AhpD-like"/>
</dbReference>
<gene>
    <name evidence="2" type="ORF">HNQ70_003652</name>
</gene>